<dbReference type="Pfam" id="PF00512">
    <property type="entry name" value="HisKA"/>
    <property type="match status" value="1"/>
</dbReference>
<dbReference type="InterPro" id="IPR036097">
    <property type="entry name" value="HisK_dim/P_sf"/>
</dbReference>
<dbReference type="RefSeq" id="WP_289725649.1">
    <property type="nucleotide sequence ID" value="NZ_JAUDUY010000007.1"/>
</dbReference>
<feature type="domain" description="PAC" evidence="9">
    <location>
        <begin position="445"/>
        <end position="499"/>
    </location>
</feature>
<dbReference type="Pfam" id="PF02518">
    <property type="entry name" value="HATPase_c"/>
    <property type="match status" value="1"/>
</dbReference>
<dbReference type="Pfam" id="PF13426">
    <property type="entry name" value="PAS_9"/>
    <property type="match status" value="1"/>
</dbReference>
<evidence type="ECO:0000259" key="9">
    <source>
        <dbReference type="PROSITE" id="PS50113"/>
    </source>
</evidence>
<dbReference type="InterPro" id="IPR035965">
    <property type="entry name" value="PAS-like_dom_sf"/>
</dbReference>
<dbReference type="Gene3D" id="3.30.565.10">
    <property type="entry name" value="Histidine kinase-like ATPase, C-terminal domain"/>
    <property type="match status" value="1"/>
</dbReference>
<dbReference type="SUPFAM" id="SSF55785">
    <property type="entry name" value="PYP-like sensor domain (PAS domain)"/>
    <property type="match status" value="3"/>
</dbReference>
<dbReference type="EMBL" id="JAUDUY010000007">
    <property type="protein sequence ID" value="MDM9632283.1"/>
    <property type="molecule type" value="Genomic_DNA"/>
</dbReference>
<dbReference type="InterPro" id="IPR001610">
    <property type="entry name" value="PAC"/>
</dbReference>
<evidence type="ECO:0000259" key="8">
    <source>
        <dbReference type="PROSITE" id="PS50112"/>
    </source>
</evidence>
<dbReference type="Proteomes" id="UP001174839">
    <property type="component" value="Unassembled WGS sequence"/>
</dbReference>
<dbReference type="InterPro" id="IPR036890">
    <property type="entry name" value="HATPase_C_sf"/>
</dbReference>
<dbReference type="PROSITE" id="PS50113">
    <property type="entry name" value="PAC"/>
    <property type="match status" value="2"/>
</dbReference>
<evidence type="ECO:0000256" key="4">
    <source>
        <dbReference type="ARBA" id="ARBA00022679"/>
    </source>
</evidence>
<dbReference type="CDD" id="cd00082">
    <property type="entry name" value="HisKA"/>
    <property type="match status" value="1"/>
</dbReference>
<dbReference type="InterPro" id="IPR005467">
    <property type="entry name" value="His_kinase_dom"/>
</dbReference>
<dbReference type="Gene3D" id="1.10.287.130">
    <property type="match status" value="1"/>
</dbReference>
<dbReference type="InterPro" id="IPR000700">
    <property type="entry name" value="PAS-assoc_C"/>
</dbReference>
<dbReference type="SMART" id="SM00086">
    <property type="entry name" value="PAC"/>
    <property type="match status" value="2"/>
</dbReference>
<dbReference type="InterPro" id="IPR003661">
    <property type="entry name" value="HisK_dim/P_dom"/>
</dbReference>
<dbReference type="PANTHER" id="PTHR43711">
    <property type="entry name" value="TWO-COMPONENT HISTIDINE KINASE"/>
    <property type="match status" value="1"/>
</dbReference>
<feature type="domain" description="PAS" evidence="8">
    <location>
        <begin position="126"/>
        <end position="197"/>
    </location>
</feature>
<dbReference type="CDD" id="cd00075">
    <property type="entry name" value="HATPase"/>
    <property type="match status" value="1"/>
</dbReference>
<keyword evidence="5" id="KW-0418">Kinase</keyword>
<dbReference type="PROSITE" id="PS50109">
    <property type="entry name" value="HIS_KIN"/>
    <property type="match status" value="1"/>
</dbReference>
<evidence type="ECO:0000256" key="5">
    <source>
        <dbReference type="ARBA" id="ARBA00022777"/>
    </source>
</evidence>
<dbReference type="PANTHER" id="PTHR43711:SF26">
    <property type="entry name" value="SENSOR HISTIDINE KINASE RCSC"/>
    <property type="match status" value="1"/>
</dbReference>
<dbReference type="SMART" id="SM00387">
    <property type="entry name" value="HATPase_c"/>
    <property type="match status" value="1"/>
</dbReference>
<keyword evidence="11" id="KW-1185">Reference proteome</keyword>
<gene>
    <name evidence="10" type="ORF">QU605_12425</name>
</gene>
<dbReference type="Pfam" id="PF08448">
    <property type="entry name" value="PAS_4"/>
    <property type="match status" value="1"/>
</dbReference>
<dbReference type="InterPro" id="IPR004358">
    <property type="entry name" value="Sig_transdc_His_kin-like_C"/>
</dbReference>
<organism evidence="10 11">
    <name type="scientific">Robiginitalea aurantiaca</name>
    <dbReference type="NCBI Taxonomy" id="3056915"/>
    <lineage>
        <taxon>Bacteria</taxon>
        <taxon>Pseudomonadati</taxon>
        <taxon>Bacteroidota</taxon>
        <taxon>Flavobacteriia</taxon>
        <taxon>Flavobacteriales</taxon>
        <taxon>Flavobacteriaceae</taxon>
        <taxon>Robiginitalea</taxon>
    </lineage>
</organism>
<dbReference type="PROSITE" id="PS50112">
    <property type="entry name" value="PAS"/>
    <property type="match status" value="2"/>
</dbReference>
<evidence type="ECO:0000256" key="6">
    <source>
        <dbReference type="ARBA" id="ARBA00023012"/>
    </source>
</evidence>
<dbReference type="Gene3D" id="3.30.450.40">
    <property type="match status" value="1"/>
</dbReference>
<dbReference type="SMART" id="SM00388">
    <property type="entry name" value="HisKA"/>
    <property type="match status" value="1"/>
</dbReference>
<reference evidence="10" key="1">
    <citation type="submission" date="2023-06" db="EMBL/GenBank/DDBJ databases">
        <title>Robiginitalea aurantiacus sp. nov. and Algoriphagus sediminis sp. nov., isolated from coastal sediment.</title>
        <authorList>
            <person name="Zhou Z.Y."/>
            <person name="An J."/>
            <person name="Jia Y.W."/>
            <person name="Du Z.J."/>
        </authorList>
    </citation>
    <scope>NUCLEOTIDE SEQUENCE</scope>
    <source>
        <strain evidence="10">M39</strain>
    </source>
</reference>
<dbReference type="InterPro" id="IPR050736">
    <property type="entry name" value="Sensor_HK_Regulatory"/>
</dbReference>
<evidence type="ECO:0000259" key="7">
    <source>
        <dbReference type="PROSITE" id="PS50109"/>
    </source>
</evidence>
<keyword evidence="6" id="KW-0902">Two-component regulatory system</keyword>
<keyword evidence="3" id="KW-0597">Phosphoprotein</keyword>
<feature type="domain" description="PAS" evidence="8">
    <location>
        <begin position="377"/>
        <end position="444"/>
    </location>
</feature>
<dbReference type="InterPro" id="IPR000014">
    <property type="entry name" value="PAS"/>
</dbReference>
<proteinExistence type="predicted"/>
<evidence type="ECO:0000313" key="10">
    <source>
        <dbReference type="EMBL" id="MDM9632283.1"/>
    </source>
</evidence>
<feature type="domain" description="Histidine kinase" evidence="7">
    <location>
        <begin position="859"/>
        <end position="1075"/>
    </location>
</feature>
<evidence type="ECO:0000256" key="2">
    <source>
        <dbReference type="ARBA" id="ARBA00012438"/>
    </source>
</evidence>
<dbReference type="InterPro" id="IPR003594">
    <property type="entry name" value="HATPase_dom"/>
</dbReference>
<accession>A0ABT7WH82</accession>
<dbReference type="CDD" id="cd00130">
    <property type="entry name" value="PAS"/>
    <property type="match status" value="2"/>
</dbReference>
<dbReference type="SMART" id="SM00091">
    <property type="entry name" value="PAS"/>
    <property type="match status" value="3"/>
</dbReference>
<comment type="caution">
    <text evidence="10">The sequence shown here is derived from an EMBL/GenBank/DDBJ whole genome shotgun (WGS) entry which is preliminary data.</text>
</comment>
<dbReference type="NCBIfam" id="TIGR00229">
    <property type="entry name" value="sensory_box"/>
    <property type="match status" value="3"/>
</dbReference>
<keyword evidence="4" id="KW-0808">Transferase</keyword>
<dbReference type="InterPro" id="IPR029016">
    <property type="entry name" value="GAF-like_dom_sf"/>
</dbReference>
<evidence type="ECO:0000256" key="1">
    <source>
        <dbReference type="ARBA" id="ARBA00000085"/>
    </source>
</evidence>
<feature type="domain" description="PAC" evidence="9">
    <location>
        <begin position="202"/>
        <end position="254"/>
    </location>
</feature>
<dbReference type="SUPFAM" id="SSF47384">
    <property type="entry name" value="Homodimeric domain of signal transducing histidine kinase"/>
    <property type="match status" value="1"/>
</dbReference>
<comment type="catalytic activity">
    <reaction evidence="1">
        <text>ATP + protein L-histidine = ADP + protein N-phospho-L-histidine.</text>
        <dbReference type="EC" id="2.7.13.3"/>
    </reaction>
</comment>
<dbReference type="InterPro" id="IPR013656">
    <property type="entry name" value="PAS_4"/>
</dbReference>
<dbReference type="SUPFAM" id="SSF55874">
    <property type="entry name" value="ATPase domain of HSP90 chaperone/DNA topoisomerase II/histidine kinase"/>
    <property type="match status" value="1"/>
</dbReference>
<dbReference type="PRINTS" id="PR00344">
    <property type="entry name" value="BCTRLSENSOR"/>
</dbReference>
<evidence type="ECO:0000313" key="11">
    <source>
        <dbReference type="Proteomes" id="UP001174839"/>
    </source>
</evidence>
<sequence>MKKTAPNTGLLEALQGNRAEAMFLLGMKGSIIGFPQTHLDTFLSTDQDPYGCNITEYLPGHISIELLRAIEGVIEKQEPAQLDFSTRGNPRMHFEISLFPLNDQRMVAMIRNLTSSARNEMDLLKEKSVLRNYLDSAGSMFIVLRPDFSIALVNRKACEVLGYPMESVLNQKWLPFISGESEQKRLKILFERTFRVGRALSDYFESPVTSQSGETRLIRWQNALLKNPAGNPTGLICSGVDITEQKRAEDQLRESEARNRAILEAIPDVILLHDNRGTILRVKESIHSPHCFKEDRIKGKLVTDVFPGSQGEEMLKTIQESCQTGLSKVLEFNFNTEQGLLSYEMRFVCMDDQKVLAVARNVTQTKATQQVLNLRNRALEAAGNGIIIADALLPDIPIIYCNEAFINITQYPEAEALGKNCRFLQGPATDPEKVALIREALDKGTSCRVVLRNYRKDGSLFWNELAITPIRDEAGRLTHFIGVQNDISKRVIEVERKDHSRKILEAITQDKPLGKIAGMVTSFLRLHFPDFGLQIALWKAEREELETLSEVGLPKVLTQKLRKVALKEDPVCPCALAVITRKPALLRNLKTNESSSKFLKTIKEAGIKSSWSFPVLSSDKKVLGTCTFYGRKPFGIDTEEKGIISDATQLIGLAIERHLARIHLEESNIKLEKYAKNLEKDVAIRTREVESTLQKLMESNVSLQTQINTTREAEERAQANQELFAAIARNFPKGVIMVFNTKGEYVHLEGEELSRMDLKDWEFTGKTIRKTPALSKGALQDIEEKVNLTLKGKHLSFEINIKENSYTVNSMPLYAKNTPRWALLVFTNVTEQKRYEEDLMRALRIEQELNDLKSRFISMASHEFRTPLSAIHSSAILIGKQNTPGMEDKRLRYLRQIKNNVRNLVVILDDFLSLSSLEEGTMEAQPETFDALNLIRSVLEELESNLKVGQHFEEAFDISTLEVYQDPKLLRQILVNLLSNAIKYAPEKSGILIKIVKKGSDFTIAVQDSGMGIPKEEHDQLFNRFFRARNAINIPGTGLGLHLVKLYTELMGGTIRFKSALNKGSTFTLSLPIKFKPS</sequence>
<protein>
    <recommendedName>
        <fullName evidence="2">histidine kinase</fullName>
        <ecNumber evidence="2">2.7.13.3</ecNumber>
    </recommendedName>
</protein>
<dbReference type="EC" id="2.7.13.3" evidence="2"/>
<dbReference type="SUPFAM" id="SSF55781">
    <property type="entry name" value="GAF domain-like"/>
    <property type="match status" value="1"/>
</dbReference>
<name>A0ABT7WH82_9FLAO</name>
<evidence type="ECO:0000256" key="3">
    <source>
        <dbReference type="ARBA" id="ARBA00022553"/>
    </source>
</evidence>
<dbReference type="Gene3D" id="3.30.450.20">
    <property type="entry name" value="PAS domain"/>
    <property type="match status" value="4"/>
</dbReference>